<comment type="similarity">
    <text evidence="2">Belongs to the oxidase-dependent Fe transporter (OFeT) (TC 9.A.10.1) family.</text>
</comment>
<dbReference type="Proteomes" id="UP001158049">
    <property type="component" value="Unassembled WGS sequence"/>
</dbReference>
<evidence type="ECO:0000256" key="3">
    <source>
        <dbReference type="ARBA" id="ARBA00022617"/>
    </source>
</evidence>
<evidence type="ECO:0000313" key="13">
    <source>
        <dbReference type="EMBL" id="SMP49156.1"/>
    </source>
</evidence>
<dbReference type="PANTHER" id="PTHR31632">
    <property type="entry name" value="IRON TRANSPORTER FTH1"/>
    <property type="match status" value="1"/>
</dbReference>
<reference evidence="13 14" key="1">
    <citation type="submission" date="2017-05" db="EMBL/GenBank/DDBJ databases">
        <authorList>
            <person name="Varghese N."/>
            <person name="Submissions S."/>
        </authorList>
    </citation>
    <scope>NUCLEOTIDE SEQUENCE [LARGE SCALE GENOMIC DNA]</scope>
    <source>
        <strain evidence="13 14">DSM 26001</strain>
    </source>
</reference>
<evidence type="ECO:0000256" key="9">
    <source>
        <dbReference type="PROSITE-ProRule" id="PRU00433"/>
    </source>
</evidence>
<dbReference type="InterPro" id="IPR009056">
    <property type="entry name" value="Cyt_c-like_dom"/>
</dbReference>
<evidence type="ECO:0000313" key="14">
    <source>
        <dbReference type="Proteomes" id="UP001158049"/>
    </source>
</evidence>
<evidence type="ECO:0000256" key="2">
    <source>
        <dbReference type="ARBA" id="ARBA00008333"/>
    </source>
</evidence>
<protein>
    <submittedName>
        <fullName evidence="13">High-affinity iron transporter</fullName>
    </submittedName>
</protein>
<evidence type="ECO:0000256" key="8">
    <source>
        <dbReference type="ARBA" id="ARBA00023136"/>
    </source>
</evidence>
<keyword evidence="6 10" id="KW-1133">Transmembrane helix</keyword>
<keyword evidence="3 9" id="KW-0349">Heme</keyword>
<evidence type="ECO:0000256" key="6">
    <source>
        <dbReference type="ARBA" id="ARBA00022989"/>
    </source>
</evidence>
<feature type="chain" id="PRO_5045542182" evidence="11">
    <location>
        <begin position="26"/>
        <end position="645"/>
    </location>
</feature>
<evidence type="ECO:0000259" key="12">
    <source>
        <dbReference type="PROSITE" id="PS51007"/>
    </source>
</evidence>
<feature type="transmembrane region" description="Helical" evidence="10">
    <location>
        <begin position="460"/>
        <end position="477"/>
    </location>
</feature>
<dbReference type="EMBL" id="FXUL01000002">
    <property type="protein sequence ID" value="SMP49156.1"/>
    <property type="molecule type" value="Genomic_DNA"/>
</dbReference>
<evidence type="ECO:0000256" key="10">
    <source>
        <dbReference type="SAM" id="Phobius"/>
    </source>
</evidence>
<name>A0ABY1PUW8_9BURK</name>
<feature type="transmembrane region" description="Helical" evidence="10">
    <location>
        <begin position="618"/>
        <end position="636"/>
    </location>
</feature>
<evidence type="ECO:0000256" key="1">
    <source>
        <dbReference type="ARBA" id="ARBA00004141"/>
    </source>
</evidence>
<comment type="subcellular location">
    <subcellularLocation>
        <location evidence="1">Membrane</location>
        <topology evidence="1">Multi-pass membrane protein</topology>
    </subcellularLocation>
</comment>
<dbReference type="Pfam" id="PF13442">
    <property type="entry name" value="Cytochrome_CBB3"/>
    <property type="match status" value="1"/>
</dbReference>
<accession>A0ABY1PUW8</accession>
<keyword evidence="11" id="KW-0732">Signal</keyword>
<keyword evidence="14" id="KW-1185">Reference proteome</keyword>
<proteinExistence type="inferred from homology"/>
<dbReference type="SUPFAM" id="SSF46626">
    <property type="entry name" value="Cytochrome c"/>
    <property type="match status" value="1"/>
</dbReference>
<evidence type="ECO:0000256" key="7">
    <source>
        <dbReference type="ARBA" id="ARBA00023004"/>
    </source>
</evidence>
<dbReference type="PROSITE" id="PS51007">
    <property type="entry name" value="CYTC"/>
    <property type="match status" value="1"/>
</dbReference>
<dbReference type="RefSeq" id="WP_283441012.1">
    <property type="nucleotide sequence ID" value="NZ_FXUL01000002.1"/>
</dbReference>
<feature type="domain" description="Cytochrome c" evidence="12">
    <location>
        <begin position="134"/>
        <end position="278"/>
    </location>
</feature>
<dbReference type="PANTHER" id="PTHR31632:SF2">
    <property type="entry name" value="PLASMA MEMBRANE IRON PERMEASE"/>
    <property type="match status" value="1"/>
</dbReference>
<dbReference type="InterPro" id="IPR004923">
    <property type="entry name" value="FTR1/Fip1/EfeU"/>
</dbReference>
<keyword evidence="5 9" id="KW-0479">Metal-binding</keyword>
<keyword evidence="8 10" id="KW-0472">Membrane</keyword>
<feature type="transmembrane region" description="Helical" evidence="10">
    <location>
        <begin position="497"/>
        <end position="515"/>
    </location>
</feature>
<evidence type="ECO:0000256" key="4">
    <source>
        <dbReference type="ARBA" id="ARBA00022692"/>
    </source>
</evidence>
<gene>
    <name evidence="13" type="ORF">SAMN06295970_102210</name>
</gene>
<evidence type="ECO:0000256" key="5">
    <source>
        <dbReference type="ARBA" id="ARBA00022723"/>
    </source>
</evidence>
<keyword evidence="4 10" id="KW-0812">Transmembrane</keyword>
<dbReference type="InterPro" id="IPR036909">
    <property type="entry name" value="Cyt_c-like_dom_sf"/>
</dbReference>
<dbReference type="Pfam" id="PF03239">
    <property type="entry name" value="FTR1"/>
    <property type="match status" value="1"/>
</dbReference>
<evidence type="ECO:0000256" key="11">
    <source>
        <dbReference type="SAM" id="SignalP"/>
    </source>
</evidence>
<feature type="transmembrane region" description="Helical" evidence="10">
    <location>
        <begin position="388"/>
        <end position="413"/>
    </location>
</feature>
<feature type="transmembrane region" description="Helical" evidence="10">
    <location>
        <begin position="535"/>
        <end position="556"/>
    </location>
</feature>
<dbReference type="Gene3D" id="1.10.760.10">
    <property type="entry name" value="Cytochrome c-like domain"/>
    <property type="match status" value="1"/>
</dbReference>
<keyword evidence="7 9" id="KW-0408">Iron</keyword>
<organism evidence="13 14">
    <name type="scientific">Noviherbaspirillum suwonense</name>
    <dbReference type="NCBI Taxonomy" id="1224511"/>
    <lineage>
        <taxon>Bacteria</taxon>
        <taxon>Pseudomonadati</taxon>
        <taxon>Pseudomonadota</taxon>
        <taxon>Betaproteobacteria</taxon>
        <taxon>Burkholderiales</taxon>
        <taxon>Oxalobacteraceae</taxon>
        <taxon>Noviherbaspirillum</taxon>
    </lineage>
</organism>
<sequence length="645" mass="67009">MTSLRRFLIAALFLAAALCGSVAQAAGSTTEDSARQIWQLLDYLAVDYAGAVDNGKVVAAGEYAEMQEFAQTAATQLAGLPDKPERTALLAQAASLQAAIAAKAAAADVGGQARRLAAALLAAYPVPVAPSGAPSLERGLALYQAQCASCHGAEGRGDGPLASQLTPPPVAFSNRERARERSLFSLHQTITRGVSGTSMPAFPALSEDDRWALAFFVSTLAFGEQERQAGAALWKSDAAVRAALPSLAAMTQASEATLSASIPPQQAAEVLAYLRSNPASLAQSNGGGLALSSARLRESLAALDKGDRANASRLALSAYLDGFEPVEPALAVRDGALFKAVEKDMGLYRAAVAAGDVAQARAVEQSLQASLVRAQDALSQAGNDPMGVFVGALTILLREGAEALLVVIAMVAFLKKAGRQDVLPVVHAGWISALAAGGLTWFAATYMVEISGASRELTEGYSSLFAAAILLSVGIWMHQKSMAGRWQAYIRDKLSAALGRQSAIMLFVLAFVTVYREVFETVLFYAALWTEGTGAYLLAGLGLGVVLLAAVGWIMLRTSTRLPVGRFFAISSALVAVLAVVMVGKGVAALQEAGVLGITPIAGPSLDLLGIHPSMQTMLAQLAVIAVIVVAVLFNARSSRSLRAA</sequence>
<feature type="transmembrane region" description="Helical" evidence="10">
    <location>
        <begin position="568"/>
        <end position="590"/>
    </location>
</feature>
<feature type="transmembrane region" description="Helical" evidence="10">
    <location>
        <begin position="425"/>
        <end position="448"/>
    </location>
</feature>
<feature type="signal peptide" evidence="11">
    <location>
        <begin position="1"/>
        <end position="25"/>
    </location>
</feature>
<comment type="caution">
    <text evidence="13">The sequence shown here is derived from an EMBL/GenBank/DDBJ whole genome shotgun (WGS) entry which is preliminary data.</text>
</comment>